<gene>
    <name evidence="1" type="ORF">MEDL_1611</name>
</gene>
<dbReference type="InterPro" id="IPR036691">
    <property type="entry name" value="Endo/exonu/phosph_ase_sf"/>
</dbReference>
<evidence type="ECO:0000313" key="1">
    <source>
        <dbReference type="EMBL" id="CAG2186074.1"/>
    </source>
</evidence>
<keyword evidence="2" id="KW-1185">Reference proteome</keyword>
<name>A0A8S3PRH9_MYTED</name>
<dbReference type="AlphaFoldDB" id="A0A8S3PRH9"/>
<proteinExistence type="predicted"/>
<evidence type="ECO:0000313" key="2">
    <source>
        <dbReference type="Proteomes" id="UP000683360"/>
    </source>
</evidence>
<dbReference type="Proteomes" id="UP000683360">
    <property type="component" value="Unassembled WGS sequence"/>
</dbReference>
<dbReference type="OrthoDB" id="7476844at2759"/>
<dbReference type="EMBL" id="CAJPWZ010000115">
    <property type="protein sequence ID" value="CAG2186074.1"/>
    <property type="molecule type" value="Genomic_DNA"/>
</dbReference>
<reference evidence="1" key="1">
    <citation type="submission" date="2021-03" db="EMBL/GenBank/DDBJ databases">
        <authorList>
            <person name="Bekaert M."/>
        </authorList>
    </citation>
    <scope>NUCLEOTIDE SEQUENCE</scope>
</reference>
<dbReference type="Gene3D" id="3.60.10.10">
    <property type="entry name" value="Endonuclease/exonuclease/phosphatase"/>
    <property type="match status" value="1"/>
</dbReference>
<accession>A0A8S3PRH9</accession>
<protein>
    <submittedName>
        <fullName evidence="1">Uncharacterized protein</fullName>
    </submittedName>
</protein>
<comment type="caution">
    <text evidence="1">The sequence shown here is derived from an EMBL/GenBank/DDBJ whole genome shotgun (WGS) entry which is preliminary data.</text>
</comment>
<sequence>MGTVVFKGDFNCKRYTYDYDKRSESFRSFMQECNLRSLHLETNGNGPVCTFQTYQGGPKTAIDHIIVSIENLTKCLKIQVPGYDYLTDQKRISWIKAVQNGAIADYSFAVSQFLLDRKTPTATPANIEQYYSEIVNAILRADIETFPGKQHFKHLKSYWTKTMKEYHTIIENG</sequence>
<organism evidence="1 2">
    <name type="scientific">Mytilus edulis</name>
    <name type="common">Blue mussel</name>
    <dbReference type="NCBI Taxonomy" id="6550"/>
    <lineage>
        <taxon>Eukaryota</taxon>
        <taxon>Metazoa</taxon>
        <taxon>Spiralia</taxon>
        <taxon>Lophotrochozoa</taxon>
        <taxon>Mollusca</taxon>
        <taxon>Bivalvia</taxon>
        <taxon>Autobranchia</taxon>
        <taxon>Pteriomorphia</taxon>
        <taxon>Mytilida</taxon>
        <taxon>Mytiloidea</taxon>
        <taxon>Mytilidae</taxon>
        <taxon>Mytilinae</taxon>
        <taxon>Mytilus</taxon>
    </lineage>
</organism>
<dbReference type="SUPFAM" id="SSF56219">
    <property type="entry name" value="DNase I-like"/>
    <property type="match status" value="1"/>
</dbReference>